<dbReference type="Proteomes" id="UP000468591">
    <property type="component" value="Unassembled WGS sequence"/>
</dbReference>
<accession>A0A6P0C6Y7</accession>
<dbReference type="AlphaFoldDB" id="A0A6P0C6Y7"/>
<keyword evidence="2" id="KW-1185">Reference proteome</keyword>
<gene>
    <name evidence="1" type="ORF">GV827_05885</name>
</gene>
<protein>
    <submittedName>
        <fullName evidence="1">Uncharacterized protein</fullName>
    </submittedName>
</protein>
<evidence type="ECO:0000313" key="2">
    <source>
        <dbReference type="Proteomes" id="UP000468591"/>
    </source>
</evidence>
<organism evidence="1 2">
    <name type="scientific">Sulfitobacter sediminilitoris</name>
    <dbReference type="NCBI Taxonomy" id="2698830"/>
    <lineage>
        <taxon>Bacteria</taxon>
        <taxon>Pseudomonadati</taxon>
        <taxon>Pseudomonadota</taxon>
        <taxon>Alphaproteobacteria</taxon>
        <taxon>Rhodobacterales</taxon>
        <taxon>Roseobacteraceae</taxon>
        <taxon>Sulfitobacter</taxon>
    </lineage>
</organism>
<name>A0A6P0C6Y7_9RHOB</name>
<reference evidence="1 2" key="1">
    <citation type="submission" date="2020-01" db="EMBL/GenBank/DDBJ databases">
        <title>Sulfitobacter sediminilitoris sp. nov., isolated from a tidal flat.</title>
        <authorList>
            <person name="Park S."/>
            <person name="Yoon J.-H."/>
        </authorList>
    </citation>
    <scope>NUCLEOTIDE SEQUENCE [LARGE SCALE GENOMIC DNA]</scope>
    <source>
        <strain evidence="1 2">JBTF-M27</strain>
    </source>
</reference>
<proteinExistence type="predicted"/>
<comment type="caution">
    <text evidence="1">The sequence shown here is derived from an EMBL/GenBank/DDBJ whole genome shotgun (WGS) entry which is preliminary data.</text>
</comment>
<dbReference type="EMBL" id="JAABNT010000003">
    <property type="protein sequence ID" value="NEK21929.1"/>
    <property type="molecule type" value="Genomic_DNA"/>
</dbReference>
<evidence type="ECO:0000313" key="1">
    <source>
        <dbReference type="EMBL" id="NEK21929.1"/>
    </source>
</evidence>
<sequence>MSDTFEEMETALGRYHARIASDFYTSAEIAEVPGSLRIRGYYGPLMTASLKESASSEAYREHVQKAVAEYRKVPLFRHVEDK</sequence>
<dbReference type="RefSeq" id="WP_164352864.1">
    <property type="nucleotide sequence ID" value="NZ_JAABNT010000003.1"/>
</dbReference>